<dbReference type="EMBL" id="CP002691">
    <property type="protein sequence ID" value="AEE49963.1"/>
    <property type="molecule type" value="Genomic_DNA"/>
</dbReference>
<dbReference type="eggNOG" id="ENOG503342K">
    <property type="taxonomic scope" value="Bacteria"/>
</dbReference>
<evidence type="ECO:0000259" key="1">
    <source>
        <dbReference type="Pfam" id="PF14491"/>
    </source>
</evidence>
<dbReference type="RefSeq" id="WP_013764516.1">
    <property type="nucleotide sequence ID" value="NC_015510.1"/>
</dbReference>
<dbReference type="HOGENOM" id="CLU_097160_0_0_10"/>
<reference evidence="2 3" key="1">
    <citation type="journal article" date="2011" name="Stand. Genomic Sci.">
        <title>Complete genome sequence of Haliscomenobacter hydrossis type strain (O).</title>
        <authorList>
            <consortium name="US DOE Joint Genome Institute (JGI-PGF)"/>
            <person name="Daligault H."/>
            <person name="Lapidus A."/>
            <person name="Zeytun A."/>
            <person name="Nolan M."/>
            <person name="Lucas S."/>
            <person name="Del Rio T.G."/>
            <person name="Tice H."/>
            <person name="Cheng J.F."/>
            <person name="Tapia R."/>
            <person name="Han C."/>
            <person name="Goodwin L."/>
            <person name="Pitluck S."/>
            <person name="Liolios K."/>
            <person name="Pagani I."/>
            <person name="Ivanova N."/>
            <person name="Huntemann M."/>
            <person name="Mavromatis K."/>
            <person name="Mikhailova N."/>
            <person name="Pati A."/>
            <person name="Chen A."/>
            <person name="Palaniappan K."/>
            <person name="Land M."/>
            <person name="Hauser L."/>
            <person name="Brambilla E.M."/>
            <person name="Rohde M."/>
            <person name="Verbarg S."/>
            <person name="Goker M."/>
            <person name="Bristow J."/>
            <person name="Eisen J.A."/>
            <person name="Markowitz V."/>
            <person name="Hugenholtz P."/>
            <person name="Kyrpides N.C."/>
            <person name="Klenk H.P."/>
            <person name="Woyke T."/>
        </authorList>
    </citation>
    <scope>NUCLEOTIDE SEQUENCE [LARGE SCALE GENOMIC DNA]</scope>
    <source>
        <strain evidence="3">ATCC 27775 / DSM 1100 / LMG 10767 / O</strain>
    </source>
</reference>
<gene>
    <name evidence="2" type="ordered locus">Halhy_2078</name>
</gene>
<keyword evidence="3" id="KW-1185">Reference proteome</keyword>
<accession>F4KQH4</accession>
<dbReference type="InterPro" id="IPR029492">
    <property type="entry name" value="DUF4435"/>
</dbReference>
<dbReference type="AlphaFoldDB" id="F4KQH4"/>
<reference key="2">
    <citation type="submission" date="2011-04" db="EMBL/GenBank/DDBJ databases">
        <title>Complete sequence of chromosome of Haliscomenobacter hydrossis DSM 1100.</title>
        <authorList>
            <consortium name="US DOE Joint Genome Institute (JGI-PGF)"/>
            <person name="Lucas S."/>
            <person name="Han J."/>
            <person name="Lapidus A."/>
            <person name="Bruce D."/>
            <person name="Goodwin L."/>
            <person name="Pitluck S."/>
            <person name="Peters L."/>
            <person name="Kyrpides N."/>
            <person name="Mavromatis K."/>
            <person name="Ivanova N."/>
            <person name="Ovchinnikova G."/>
            <person name="Pagani I."/>
            <person name="Daligault H."/>
            <person name="Detter J.C."/>
            <person name="Han C."/>
            <person name="Land M."/>
            <person name="Hauser L."/>
            <person name="Markowitz V."/>
            <person name="Cheng J.-F."/>
            <person name="Hugenholtz P."/>
            <person name="Woyke T."/>
            <person name="Wu D."/>
            <person name="Verbarg S."/>
            <person name="Frueling A."/>
            <person name="Brambilla E."/>
            <person name="Klenk H.-P."/>
            <person name="Eisen J.A."/>
        </authorList>
    </citation>
    <scope>NUCLEOTIDE SEQUENCE</scope>
    <source>
        <strain>DSM 1100</strain>
    </source>
</reference>
<dbReference type="Proteomes" id="UP000008461">
    <property type="component" value="Chromosome"/>
</dbReference>
<dbReference type="Pfam" id="PF14491">
    <property type="entry name" value="DUF4435"/>
    <property type="match status" value="1"/>
</dbReference>
<name>F4KQH4_HALH1</name>
<sequence>MPKQRPAYSPEEILESLKYSALSGPIVYLEGVDDVKIFRDIAHRKGIFGSFSFEQLGARNTLLNLFELYDIQKAKIKRPILFFADQDTWVFSGIPAEYQEIHFTKGYSIENDLFEDGKEFILALLYDIEKERFAQLIESVSEWFAREAKLILNGNSEAAKIDLLLLNPSIISPGANGMNEAYQIDATFRADESQLIVQIKQQYTKLLRGKFLFELLQRLSLDRGNNKENLPIPNESSLFSTCIAEGIRKEDSHCQRIATILQNVI</sequence>
<protein>
    <recommendedName>
        <fullName evidence="1">DUF4435 domain-containing protein</fullName>
    </recommendedName>
</protein>
<dbReference type="OrthoDB" id="6713393at2"/>
<evidence type="ECO:0000313" key="2">
    <source>
        <dbReference type="EMBL" id="AEE49963.1"/>
    </source>
</evidence>
<dbReference type="KEGG" id="hhy:Halhy_2078"/>
<evidence type="ECO:0000313" key="3">
    <source>
        <dbReference type="Proteomes" id="UP000008461"/>
    </source>
</evidence>
<feature type="domain" description="DUF4435" evidence="1">
    <location>
        <begin position="25"/>
        <end position="153"/>
    </location>
</feature>
<organism evidence="2 3">
    <name type="scientific">Haliscomenobacter hydrossis (strain ATCC 27775 / DSM 1100 / LMG 10767 / O)</name>
    <dbReference type="NCBI Taxonomy" id="760192"/>
    <lineage>
        <taxon>Bacteria</taxon>
        <taxon>Pseudomonadati</taxon>
        <taxon>Bacteroidota</taxon>
        <taxon>Saprospiria</taxon>
        <taxon>Saprospirales</taxon>
        <taxon>Haliscomenobacteraceae</taxon>
        <taxon>Haliscomenobacter</taxon>
    </lineage>
</organism>
<proteinExistence type="predicted"/>